<keyword evidence="1" id="KW-0812">Transmembrane</keyword>
<dbReference type="Pfam" id="PF11127">
    <property type="entry name" value="YgaP-like_TM"/>
    <property type="match status" value="1"/>
</dbReference>
<feature type="transmembrane region" description="Helical" evidence="1">
    <location>
        <begin position="35"/>
        <end position="58"/>
    </location>
</feature>
<protein>
    <submittedName>
        <fullName evidence="3">DUF2892 domain-containing protein</fullName>
    </submittedName>
</protein>
<accession>A0A2U2CEL1</accession>
<dbReference type="EMBL" id="QEYD01000003">
    <property type="protein sequence ID" value="PWE30326.1"/>
    <property type="molecule type" value="Genomic_DNA"/>
</dbReference>
<keyword evidence="1" id="KW-0472">Membrane</keyword>
<dbReference type="AlphaFoldDB" id="A0A2U2CEL1"/>
<gene>
    <name evidence="3" type="ORF">C4N9_06470</name>
</gene>
<dbReference type="GeneID" id="94364526"/>
<sequence length="68" mass="7289">MFARNEGGLDRALRIVAGLALIACFFLFPDAAYRWAFLLGIVPLVTGLAGTCPLYSILGISTCPVKRS</sequence>
<feature type="transmembrane region" description="Helical" evidence="1">
    <location>
        <begin position="12"/>
        <end position="29"/>
    </location>
</feature>
<reference evidence="3 4" key="1">
    <citation type="submission" date="2018-05" db="EMBL/GenBank/DDBJ databases">
        <title>Pararhodobacter marina sp. nov., isolated from deep-sea water of the Indian Ocean.</title>
        <authorList>
            <person name="Lai Q.Sr."/>
            <person name="Liu X."/>
            <person name="Shao Z."/>
        </authorList>
    </citation>
    <scope>NUCLEOTIDE SEQUENCE [LARGE SCALE GENOMIC DNA]</scope>
    <source>
        <strain evidence="3 4">CIC4N-9</strain>
    </source>
</reference>
<evidence type="ECO:0000313" key="3">
    <source>
        <dbReference type="EMBL" id="PWE30326.1"/>
    </source>
</evidence>
<evidence type="ECO:0000259" key="2">
    <source>
        <dbReference type="Pfam" id="PF11127"/>
    </source>
</evidence>
<organism evidence="3 4">
    <name type="scientific">Pararhodobacter marinus</name>
    <dbReference type="NCBI Taxonomy" id="2184063"/>
    <lineage>
        <taxon>Bacteria</taxon>
        <taxon>Pseudomonadati</taxon>
        <taxon>Pseudomonadota</taxon>
        <taxon>Alphaproteobacteria</taxon>
        <taxon>Rhodobacterales</taxon>
        <taxon>Paracoccaceae</taxon>
        <taxon>Pararhodobacter</taxon>
    </lineage>
</organism>
<name>A0A2U2CEL1_9RHOB</name>
<dbReference type="InterPro" id="IPR021309">
    <property type="entry name" value="YgaP-like_TM"/>
</dbReference>
<keyword evidence="1" id="KW-1133">Transmembrane helix</keyword>
<evidence type="ECO:0000313" key="4">
    <source>
        <dbReference type="Proteomes" id="UP000244940"/>
    </source>
</evidence>
<dbReference type="RefSeq" id="WP_109532470.1">
    <property type="nucleotide sequence ID" value="NZ_CAXPUO010000072.1"/>
</dbReference>
<dbReference type="Proteomes" id="UP000244940">
    <property type="component" value="Unassembled WGS sequence"/>
</dbReference>
<evidence type="ECO:0000256" key="1">
    <source>
        <dbReference type="SAM" id="Phobius"/>
    </source>
</evidence>
<proteinExistence type="predicted"/>
<comment type="caution">
    <text evidence="3">The sequence shown here is derived from an EMBL/GenBank/DDBJ whole genome shotgun (WGS) entry which is preliminary data.</text>
</comment>
<keyword evidence="4" id="KW-1185">Reference proteome</keyword>
<feature type="domain" description="Inner membrane protein YgaP-like transmembrane" evidence="2">
    <location>
        <begin position="4"/>
        <end position="65"/>
    </location>
</feature>
<dbReference type="OrthoDB" id="9804804at2"/>